<sequence length="569" mass="65308">MKIKGGKYWDDVASNFQIYIKYRTEDEQENVTWVLEIRKNNGESEFMEVIHDDFCSARKLKNTLATKRLGFKIKDGHLDELHSYLFTKTNFATAMKVVRYGFHPESKVYFFANKALNLKTNEMMAPDSFGIVQANGLHLSIPQQAKQRQLRYTLTDQDISFAKFWNLYATCHLYENAFVPVCFYIFSLFRDIGLKHKNFSPILFLKGGAGTGKSSMVRILTAAFGRKQEGVNLKSKNTDAALVKLMSQTSNSIIWFDEFHNELPNEGLLQAAYDNDGYHKSTTDFNSIDTATVEIHSALALTSNYLPENEIFFSRCVFIPISDQKKVETQIRAYNALGEIEDGGLGQMTIELLKHRQVLEANDNYAISYNRLYNALKNQFKGQTVPERLFANMAQIMAAPYTLHCMGLINMLPLETTDEREILEGFVEIGEKFITRQFRIQNESKAIAEFFEMIQMLFESHQIHEELHFRFHGNQIMLNFRKLYNLFSQKYRLTFHKSPPDRDTIQSELSTLAGVNDWEDLSKPVRFANDGSGTSIAKTIPQPGSCVLEYSLLTKNFGLNLEKRTGSNN</sequence>
<dbReference type="EMBL" id="CP159289">
    <property type="protein sequence ID" value="XCH25017.1"/>
    <property type="molecule type" value="Genomic_DNA"/>
</dbReference>
<proteinExistence type="predicted"/>
<dbReference type="RefSeq" id="WP_353720322.1">
    <property type="nucleotide sequence ID" value="NZ_CP159289.1"/>
</dbReference>
<dbReference type="AlphaFoldDB" id="A0AAU8FK76"/>
<evidence type="ECO:0008006" key="2">
    <source>
        <dbReference type="Google" id="ProtNLM"/>
    </source>
</evidence>
<name>A0AAU8FK76_9BACT</name>
<dbReference type="SUPFAM" id="SSF52540">
    <property type="entry name" value="P-loop containing nucleoside triphosphate hydrolases"/>
    <property type="match status" value="1"/>
</dbReference>
<evidence type="ECO:0000313" key="1">
    <source>
        <dbReference type="EMBL" id="XCH25017.1"/>
    </source>
</evidence>
<organism evidence="1">
    <name type="scientific">Dyadobacter sp. 676</name>
    <dbReference type="NCBI Taxonomy" id="3088362"/>
    <lineage>
        <taxon>Bacteria</taxon>
        <taxon>Pseudomonadati</taxon>
        <taxon>Bacteroidota</taxon>
        <taxon>Cytophagia</taxon>
        <taxon>Cytophagales</taxon>
        <taxon>Spirosomataceae</taxon>
        <taxon>Dyadobacter</taxon>
    </lineage>
</organism>
<accession>A0AAU8FK76</accession>
<protein>
    <recommendedName>
        <fullName evidence="2">DUF927 domain-containing protein</fullName>
    </recommendedName>
</protein>
<dbReference type="InterPro" id="IPR027417">
    <property type="entry name" value="P-loop_NTPase"/>
</dbReference>
<gene>
    <name evidence="1" type="ORF">ABV298_00880</name>
</gene>
<reference evidence="1" key="1">
    <citation type="submission" date="2024-06" db="EMBL/GenBank/DDBJ databases">
        <title>Sequencing and assembly of the genome of Dyadobacter sp. strain 676, a symbiont of Cyamopsis tetragonoloba.</title>
        <authorList>
            <person name="Guro P."/>
            <person name="Sazanova A."/>
            <person name="Kuznetsova I."/>
            <person name="Belimov A."/>
            <person name="Safronova V."/>
        </authorList>
    </citation>
    <scope>NUCLEOTIDE SEQUENCE</scope>
    <source>
        <strain evidence="1">676</strain>
    </source>
</reference>